<feature type="compositionally biased region" description="Gly residues" evidence="1">
    <location>
        <begin position="9"/>
        <end position="20"/>
    </location>
</feature>
<evidence type="ECO:0000313" key="2">
    <source>
        <dbReference type="EMBL" id="OCT55742.1"/>
    </source>
</evidence>
<accession>A0A974GYY5</accession>
<dbReference type="Proteomes" id="UP000694892">
    <property type="component" value="Unassembled WGS sequence"/>
</dbReference>
<reference evidence="2" key="1">
    <citation type="submission" date="2016-05" db="EMBL/GenBank/DDBJ databases">
        <title>WGS assembly of Xenopus laevis.</title>
        <authorList>
            <person name="Session A."/>
            <person name="Uno Y."/>
            <person name="Kwon T."/>
            <person name="Chapman J."/>
            <person name="Toyoda A."/>
            <person name="Takahashi S."/>
            <person name="Fukui A."/>
            <person name="Hikosaka A."/>
            <person name="Putnam N."/>
            <person name="Stites J."/>
            <person name="Van Heeringen S."/>
            <person name="Quigley I."/>
            <person name="Heinz S."/>
            <person name="Hellsten U."/>
            <person name="Lyons J."/>
            <person name="Suzuki A."/>
            <person name="Kondo M."/>
            <person name="Ogino H."/>
            <person name="Ochi H."/>
            <person name="Bogdanovic O."/>
            <person name="Lister R."/>
            <person name="Georgiou G."/>
            <person name="Paranjpe S."/>
            <person name="Van Kruijsbergen I."/>
            <person name="Mozaffari S."/>
            <person name="Shu S."/>
            <person name="Schmutz J."/>
            <person name="Jenkins J."/>
            <person name="Grimwood J."/>
            <person name="Carlson J."/>
            <person name="Mitros T."/>
            <person name="Simakov O."/>
            <person name="Heald R."/>
            <person name="Miller K."/>
            <person name="Haudenschild C."/>
            <person name="Kuroki Y."/>
            <person name="Tanaka T."/>
            <person name="Michiue T."/>
            <person name="Watanabe M."/>
            <person name="Kinoshita T."/>
            <person name="Ohta Y."/>
            <person name="Mawaribuchi S."/>
            <person name="Suzuki Y."/>
            <person name="Haramoto Y."/>
            <person name="Yamamoto T."/>
            <person name="Takagi C."/>
            <person name="Kitzman J."/>
            <person name="Shendure J."/>
            <person name="Nakayama T."/>
            <person name="Izutsu Y."/>
            <person name="Robert J."/>
            <person name="Dichmann D."/>
            <person name="Flajnik M."/>
            <person name="Houston D."/>
            <person name="Marcotte E."/>
            <person name="Wallingford J."/>
            <person name="Ito Y."/>
            <person name="Asashima M."/>
            <person name="Ueno N."/>
            <person name="Matsuda Y."/>
            <person name="Jan Veenstra G."/>
            <person name="Fujiyama A."/>
            <person name="Harland R."/>
            <person name="Taira M."/>
            <person name="Rokhsar D.S."/>
        </authorList>
    </citation>
    <scope>NUCLEOTIDE SEQUENCE</scope>
    <source>
        <strain evidence="2">J</strain>
        <tissue evidence="2">Blood</tissue>
    </source>
</reference>
<dbReference type="PROSITE" id="PS51257">
    <property type="entry name" value="PROKAR_LIPOPROTEIN"/>
    <property type="match status" value="1"/>
</dbReference>
<evidence type="ECO:0000256" key="1">
    <source>
        <dbReference type="SAM" id="MobiDB-lite"/>
    </source>
</evidence>
<gene>
    <name evidence="2" type="ORF">XELAEV_18004456mg</name>
</gene>
<protein>
    <submittedName>
        <fullName evidence="2">Uncharacterized protein</fullName>
    </submittedName>
</protein>
<dbReference type="EMBL" id="KV474674">
    <property type="protein sequence ID" value="OCT55742.1"/>
    <property type="molecule type" value="Genomic_DNA"/>
</dbReference>
<feature type="region of interest" description="Disordered" evidence="1">
    <location>
        <begin position="1"/>
        <end position="20"/>
    </location>
</feature>
<dbReference type="AlphaFoldDB" id="A0A974GYY5"/>
<organism evidence="2">
    <name type="scientific">Xenopus laevis</name>
    <name type="common">African clawed frog</name>
    <dbReference type="NCBI Taxonomy" id="8355"/>
    <lineage>
        <taxon>Eukaryota</taxon>
        <taxon>Metazoa</taxon>
        <taxon>Chordata</taxon>
        <taxon>Craniata</taxon>
        <taxon>Vertebrata</taxon>
        <taxon>Euteleostomi</taxon>
        <taxon>Amphibia</taxon>
        <taxon>Batrachia</taxon>
        <taxon>Anura</taxon>
        <taxon>Pipoidea</taxon>
        <taxon>Pipidae</taxon>
        <taxon>Xenopodinae</taxon>
        <taxon>Xenopus</taxon>
        <taxon>Xenopus</taxon>
    </lineage>
</organism>
<sequence>MRSAHLDTGGSGGSGGGGGSCKSMLAAAAVTGQAPPPPPLPALVAPAPFPAKRCASAASIARTELWEASPLPIAFV</sequence>
<name>A0A974GYY5_XENLA</name>
<proteinExistence type="predicted"/>